<dbReference type="CDD" id="cd00009">
    <property type="entry name" value="AAA"/>
    <property type="match status" value="1"/>
</dbReference>
<evidence type="ECO:0000259" key="6">
    <source>
        <dbReference type="PROSITE" id="PS50112"/>
    </source>
</evidence>
<dbReference type="SUPFAM" id="SSF46689">
    <property type="entry name" value="Homeodomain-like"/>
    <property type="match status" value="1"/>
</dbReference>
<keyword evidence="4" id="KW-0804">Transcription</keyword>
<dbReference type="CDD" id="cd00130">
    <property type="entry name" value="PAS"/>
    <property type="match status" value="1"/>
</dbReference>
<dbReference type="GO" id="GO:0043565">
    <property type="term" value="F:sequence-specific DNA binding"/>
    <property type="evidence" value="ECO:0007669"/>
    <property type="project" value="InterPro"/>
</dbReference>
<gene>
    <name evidence="7" type="ORF">DSCO28_32280</name>
</gene>
<protein>
    <submittedName>
        <fullName evidence="7">Sigma-54-dependent Fis family transcriptional regulator</fullName>
    </submittedName>
</protein>
<dbReference type="AlphaFoldDB" id="A0A5K7ZKG9"/>
<dbReference type="GO" id="GO:0005524">
    <property type="term" value="F:ATP binding"/>
    <property type="evidence" value="ECO:0007669"/>
    <property type="project" value="UniProtKB-KW"/>
</dbReference>
<dbReference type="SMART" id="SM00382">
    <property type="entry name" value="AAA"/>
    <property type="match status" value="1"/>
</dbReference>
<dbReference type="EMBL" id="AP021876">
    <property type="protein sequence ID" value="BBO82662.1"/>
    <property type="molecule type" value="Genomic_DNA"/>
</dbReference>
<evidence type="ECO:0000256" key="4">
    <source>
        <dbReference type="ARBA" id="ARBA00023163"/>
    </source>
</evidence>
<dbReference type="SMART" id="SM00091">
    <property type="entry name" value="PAS"/>
    <property type="match status" value="1"/>
</dbReference>
<name>A0A5K7ZKG9_9BACT</name>
<dbReference type="Pfam" id="PF00158">
    <property type="entry name" value="Sigma54_activat"/>
    <property type="match status" value="1"/>
</dbReference>
<dbReference type="Pfam" id="PF02954">
    <property type="entry name" value="HTH_8"/>
    <property type="match status" value="1"/>
</dbReference>
<keyword evidence="3" id="KW-0805">Transcription regulation</keyword>
<dbReference type="InterPro" id="IPR009057">
    <property type="entry name" value="Homeodomain-like_sf"/>
</dbReference>
<dbReference type="InterPro" id="IPR002197">
    <property type="entry name" value="HTH_Fis"/>
</dbReference>
<reference evidence="7 8" key="1">
    <citation type="submission" date="2019-11" db="EMBL/GenBank/DDBJ databases">
        <title>Comparative genomics of hydrocarbon-degrading Desulfosarcina strains.</title>
        <authorList>
            <person name="Watanabe M."/>
            <person name="Kojima H."/>
            <person name="Fukui M."/>
        </authorList>
    </citation>
    <scope>NUCLEOTIDE SEQUENCE [LARGE SCALE GENOMIC DNA]</scope>
    <source>
        <strain evidence="7 8">28bB2T</strain>
    </source>
</reference>
<dbReference type="PANTHER" id="PTHR32071:SF57">
    <property type="entry name" value="C4-DICARBOXYLATE TRANSPORT TRANSCRIPTIONAL REGULATORY PROTEIN DCTD"/>
    <property type="match status" value="1"/>
</dbReference>
<feature type="domain" description="Sigma-54 factor interaction" evidence="5">
    <location>
        <begin position="155"/>
        <end position="385"/>
    </location>
</feature>
<dbReference type="InterPro" id="IPR000014">
    <property type="entry name" value="PAS"/>
</dbReference>
<dbReference type="GO" id="GO:0006355">
    <property type="term" value="P:regulation of DNA-templated transcription"/>
    <property type="evidence" value="ECO:0007669"/>
    <property type="project" value="InterPro"/>
</dbReference>
<dbReference type="InterPro" id="IPR027417">
    <property type="entry name" value="P-loop_NTPase"/>
</dbReference>
<organism evidence="7 8">
    <name type="scientific">Desulfosarcina ovata subsp. sediminis</name>
    <dbReference type="NCBI Taxonomy" id="885957"/>
    <lineage>
        <taxon>Bacteria</taxon>
        <taxon>Pseudomonadati</taxon>
        <taxon>Thermodesulfobacteriota</taxon>
        <taxon>Desulfobacteria</taxon>
        <taxon>Desulfobacterales</taxon>
        <taxon>Desulfosarcinaceae</taxon>
        <taxon>Desulfosarcina</taxon>
    </lineage>
</organism>
<dbReference type="InterPro" id="IPR003593">
    <property type="entry name" value="AAA+_ATPase"/>
</dbReference>
<evidence type="ECO:0000313" key="8">
    <source>
        <dbReference type="Proteomes" id="UP000425960"/>
    </source>
</evidence>
<dbReference type="SUPFAM" id="SSF55785">
    <property type="entry name" value="PYP-like sensor domain (PAS domain)"/>
    <property type="match status" value="1"/>
</dbReference>
<evidence type="ECO:0000259" key="5">
    <source>
        <dbReference type="PROSITE" id="PS50045"/>
    </source>
</evidence>
<dbReference type="InterPro" id="IPR025662">
    <property type="entry name" value="Sigma_54_int_dom_ATP-bd_1"/>
</dbReference>
<dbReference type="PROSITE" id="PS00688">
    <property type="entry name" value="SIGMA54_INTERACT_3"/>
    <property type="match status" value="1"/>
</dbReference>
<accession>A0A5K7ZKG9</accession>
<dbReference type="InterPro" id="IPR013767">
    <property type="entry name" value="PAS_fold"/>
</dbReference>
<proteinExistence type="predicted"/>
<dbReference type="InterPro" id="IPR035965">
    <property type="entry name" value="PAS-like_dom_sf"/>
</dbReference>
<evidence type="ECO:0000256" key="1">
    <source>
        <dbReference type="ARBA" id="ARBA00022741"/>
    </source>
</evidence>
<dbReference type="Gene3D" id="3.40.50.300">
    <property type="entry name" value="P-loop containing nucleotide triphosphate hydrolases"/>
    <property type="match status" value="1"/>
</dbReference>
<dbReference type="Gene3D" id="1.10.10.60">
    <property type="entry name" value="Homeodomain-like"/>
    <property type="match status" value="1"/>
</dbReference>
<dbReference type="SUPFAM" id="SSF52540">
    <property type="entry name" value="P-loop containing nucleoside triphosphate hydrolases"/>
    <property type="match status" value="1"/>
</dbReference>
<dbReference type="Gene3D" id="1.10.8.60">
    <property type="match status" value="1"/>
</dbReference>
<evidence type="ECO:0000256" key="3">
    <source>
        <dbReference type="ARBA" id="ARBA00023015"/>
    </source>
</evidence>
<dbReference type="NCBIfam" id="TIGR00229">
    <property type="entry name" value="sensory_box"/>
    <property type="match status" value="1"/>
</dbReference>
<evidence type="ECO:0000256" key="2">
    <source>
        <dbReference type="ARBA" id="ARBA00022840"/>
    </source>
</evidence>
<dbReference type="InterPro" id="IPR002078">
    <property type="entry name" value="Sigma_54_int"/>
</dbReference>
<sequence>MAKPRPGDLQYLQEQLELFGLIFDSIHNGAIVTDTKGIVTHLNKPYADFLGVSVADCIGKHCTDLVESSRMHIVARTGRPEINHMQMIRGQNIVVYRFPIKKEGRVIAAFGLVMFQDVGEMVKLAKRMYDLESQLKRYKKGLVTLRSTHYTLDSIIGNSRTIAELKQDALMAATNDYPVLIVGESGTGKELFAQGIHHASLRAIHPFVRINCAAIPKDLLEAELFGYDRGAFTGARSAGKPGKFELAHHGSIFLDEIGDLPLDMQPKLLRVLEEKVFERVGGNTVMQSDFRIIAATNQNLERRIREGGFRRDLYYRLNVISLSIPPLRARTEDIVPIARHLLRRSSQQTGNSEIGISPAAVDALLSHSWPGNVRELSNVLDRALATMGGETVEPGDLPVGLRPKAAMPADAGTAPIHQIQADAEKAAIVAALKKSGNNKVKAAALLGIHRTLLYKKMKKHAIALDGRE</sequence>
<dbReference type="PROSITE" id="PS50112">
    <property type="entry name" value="PAS"/>
    <property type="match status" value="1"/>
</dbReference>
<dbReference type="PROSITE" id="PS00675">
    <property type="entry name" value="SIGMA54_INTERACT_1"/>
    <property type="match status" value="1"/>
</dbReference>
<feature type="domain" description="PAS" evidence="6">
    <location>
        <begin position="15"/>
        <end position="60"/>
    </location>
</feature>
<dbReference type="InterPro" id="IPR058031">
    <property type="entry name" value="AAA_lid_NorR"/>
</dbReference>
<dbReference type="InterPro" id="IPR025944">
    <property type="entry name" value="Sigma_54_int_dom_CS"/>
</dbReference>
<dbReference type="Pfam" id="PF00989">
    <property type="entry name" value="PAS"/>
    <property type="match status" value="1"/>
</dbReference>
<dbReference type="KEGG" id="dov:DSCO28_32280"/>
<dbReference type="FunFam" id="3.40.50.300:FF:000006">
    <property type="entry name" value="DNA-binding transcriptional regulator NtrC"/>
    <property type="match status" value="1"/>
</dbReference>
<dbReference type="Gene3D" id="3.30.450.20">
    <property type="entry name" value="PAS domain"/>
    <property type="match status" value="1"/>
</dbReference>
<dbReference type="RefSeq" id="WP_155313121.1">
    <property type="nucleotide sequence ID" value="NZ_AP021876.1"/>
</dbReference>
<dbReference type="PRINTS" id="PR01590">
    <property type="entry name" value="HTHFIS"/>
</dbReference>
<dbReference type="PANTHER" id="PTHR32071">
    <property type="entry name" value="TRANSCRIPTIONAL REGULATORY PROTEIN"/>
    <property type="match status" value="1"/>
</dbReference>
<keyword evidence="2" id="KW-0067">ATP-binding</keyword>
<evidence type="ECO:0000313" key="7">
    <source>
        <dbReference type="EMBL" id="BBO82662.1"/>
    </source>
</evidence>
<dbReference type="PROSITE" id="PS50045">
    <property type="entry name" value="SIGMA54_INTERACT_4"/>
    <property type="match status" value="1"/>
</dbReference>
<dbReference type="Proteomes" id="UP000425960">
    <property type="component" value="Chromosome"/>
</dbReference>
<dbReference type="Pfam" id="PF25601">
    <property type="entry name" value="AAA_lid_14"/>
    <property type="match status" value="1"/>
</dbReference>
<keyword evidence="1" id="KW-0547">Nucleotide-binding</keyword>